<feature type="transmembrane region" description="Helical" evidence="10">
    <location>
        <begin position="43"/>
        <end position="60"/>
    </location>
</feature>
<dbReference type="EMBL" id="JAALHA020000025">
    <property type="protein sequence ID" value="MDR9899492.1"/>
    <property type="molecule type" value="Genomic_DNA"/>
</dbReference>
<evidence type="ECO:0000313" key="11">
    <source>
        <dbReference type="EMBL" id="MDR9899492.1"/>
    </source>
</evidence>
<evidence type="ECO:0000256" key="8">
    <source>
        <dbReference type="ARBA" id="ARBA00023136"/>
    </source>
</evidence>
<proteinExistence type="inferred from homology"/>
<sequence length="458" mass="50054">MLQKQYSFLPRFFQLAIASVLSNIMVPLAGLVDLAFLGHLSDIRYLAGVILATILFDYLYRVLKPLRTSTNAITAQAVGRNDAKAIILAGLRSSLIALSIGILVLLLQYPLQKIGFFILSGTPEIEAAGVDYFSARIWGAPAVLLNFVLIGWFLGQEKNTAVLLMSLLGNGLNVVFDYLMIVHWGWGSMGAGLATALSQYSALIIGLVWAGFSINWEYLLESLKEVFDKQALQSILIFNGNILVRFLCLISAYAVFTNVSATLGTPVLAQNGLLLQIALLNQFTVQGVGMTTQTLTGNFKGKGTTELLNPLLQVSIAVSLFISVTLAFGTILFPQTVFGILTNHAEVSENVNQYILWIFPLLSITAVAFMLEGYFIGLKEAGILRNASLIAFFIGFLPFIGLAMYWHSNHFLWSALVSYMTTLMIILATQIPKMIDLHSLATGAAPLRVKHESTKITS</sequence>
<evidence type="ECO:0000256" key="3">
    <source>
        <dbReference type="ARBA" id="ARBA00010199"/>
    </source>
</evidence>
<comment type="similarity">
    <text evidence="3">Belongs to the multi antimicrobial extrusion (MATE) (TC 2.A.66.1) family.</text>
</comment>
<evidence type="ECO:0000256" key="9">
    <source>
        <dbReference type="ARBA" id="ARBA00031636"/>
    </source>
</evidence>
<comment type="function">
    <text evidence="1">Multidrug efflux pump.</text>
</comment>
<evidence type="ECO:0000256" key="5">
    <source>
        <dbReference type="ARBA" id="ARBA00022448"/>
    </source>
</evidence>
<protein>
    <recommendedName>
        <fullName evidence="4">Probable multidrug resistance protein NorM</fullName>
    </recommendedName>
    <alternativeName>
        <fullName evidence="9">Multidrug-efflux transporter</fullName>
    </alternativeName>
</protein>
<feature type="transmembrane region" description="Helical" evidence="10">
    <location>
        <begin position="85"/>
        <end position="107"/>
    </location>
</feature>
<dbReference type="NCBIfam" id="TIGR00797">
    <property type="entry name" value="matE"/>
    <property type="match status" value="1"/>
</dbReference>
<organism evidence="11 12">
    <name type="scientific">Aetokthonos hydrillicola Thurmond2011</name>
    <dbReference type="NCBI Taxonomy" id="2712845"/>
    <lineage>
        <taxon>Bacteria</taxon>
        <taxon>Bacillati</taxon>
        <taxon>Cyanobacteriota</taxon>
        <taxon>Cyanophyceae</taxon>
        <taxon>Nostocales</taxon>
        <taxon>Hapalosiphonaceae</taxon>
        <taxon>Aetokthonos</taxon>
    </lineage>
</organism>
<dbReference type="PANTHER" id="PTHR43298">
    <property type="entry name" value="MULTIDRUG RESISTANCE PROTEIN NORM-RELATED"/>
    <property type="match status" value="1"/>
</dbReference>
<feature type="transmembrane region" description="Helical" evidence="10">
    <location>
        <begin position="162"/>
        <end position="186"/>
    </location>
</feature>
<keyword evidence="8 10" id="KW-0472">Membrane</keyword>
<evidence type="ECO:0000313" key="12">
    <source>
        <dbReference type="Proteomes" id="UP000667802"/>
    </source>
</evidence>
<feature type="transmembrane region" description="Helical" evidence="10">
    <location>
        <begin position="354"/>
        <end position="375"/>
    </location>
</feature>
<feature type="transmembrane region" description="Helical" evidence="10">
    <location>
        <begin position="198"/>
        <end position="219"/>
    </location>
</feature>
<keyword evidence="5" id="KW-0813">Transport</keyword>
<dbReference type="InterPro" id="IPR002528">
    <property type="entry name" value="MATE_fam"/>
</dbReference>
<dbReference type="AlphaFoldDB" id="A0AAP5MCR4"/>
<dbReference type="Proteomes" id="UP000667802">
    <property type="component" value="Unassembled WGS sequence"/>
</dbReference>
<name>A0AAP5MCR4_9CYAN</name>
<accession>A0AAP5MCR4</accession>
<dbReference type="NCBIfam" id="NF041358">
    <property type="entry name" value="GntT_guanitoxin"/>
    <property type="match status" value="1"/>
</dbReference>
<feature type="transmembrane region" description="Helical" evidence="10">
    <location>
        <begin position="137"/>
        <end position="155"/>
    </location>
</feature>
<dbReference type="GO" id="GO:0015297">
    <property type="term" value="F:antiporter activity"/>
    <property type="evidence" value="ECO:0007669"/>
    <property type="project" value="InterPro"/>
</dbReference>
<evidence type="ECO:0000256" key="4">
    <source>
        <dbReference type="ARBA" id="ARBA00020268"/>
    </source>
</evidence>
<evidence type="ECO:0000256" key="6">
    <source>
        <dbReference type="ARBA" id="ARBA00022692"/>
    </source>
</evidence>
<dbReference type="GO" id="GO:0005886">
    <property type="term" value="C:plasma membrane"/>
    <property type="evidence" value="ECO:0007669"/>
    <property type="project" value="TreeGrafter"/>
</dbReference>
<dbReference type="InterPro" id="IPR044644">
    <property type="entry name" value="DinF-like"/>
</dbReference>
<feature type="transmembrane region" description="Helical" evidence="10">
    <location>
        <begin position="12"/>
        <end position="37"/>
    </location>
</feature>
<dbReference type="Pfam" id="PF01554">
    <property type="entry name" value="MatE"/>
    <property type="match status" value="2"/>
</dbReference>
<dbReference type="GO" id="GO:0042910">
    <property type="term" value="F:xenobiotic transmembrane transporter activity"/>
    <property type="evidence" value="ECO:0007669"/>
    <property type="project" value="InterPro"/>
</dbReference>
<gene>
    <name evidence="11" type="ORF">G7B40_033775</name>
</gene>
<evidence type="ECO:0000256" key="7">
    <source>
        <dbReference type="ARBA" id="ARBA00022989"/>
    </source>
</evidence>
<feature type="transmembrane region" description="Helical" evidence="10">
    <location>
        <begin position="411"/>
        <end position="429"/>
    </location>
</feature>
<feature type="transmembrane region" description="Helical" evidence="10">
    <location>
        <begin position="387"/>
        <end position="405"/>
    </location>
</feature>
<evidence type="ECO:0000256" key="2">
    <source>
        <dbReference type="ARBA" id="ARBA00004141"/>
    </source>
</evidence>
<keyword evidence="6 10" id="KW-0812">Transmembrane</keyword>
<dbReference type="CDD" id="cd13136">
    <property type="entry name" value="MATE_DinF_like"/>
    <property type="match status" value="1"/>
</dbReference>
<keyword evidence="12" id="KW-1185">Reference proteome</keyword>
<feature type="transmembrane region" description="Helical" evidence="10">
    <location>
        <begin position="311"/>
        <end position="334"/>
    </location>
</feature>
<evidence type="ECO:0000256" key="1">
    <source>
        <dbReference type="ARBA" id="ARBA00003408"/>
    </source>
</evidence>
<reference evidence="12" key="1">
    <citation type="journal article" date="2021" name="Science">
        <title>Hunting the eagle killer: A cyanobacterial neurotoxin causes vacuolar myelinopathy.</title>
        <authorList>
            <person name="Breinlinger S."/>
            <person name="Phillips T.J."/>
            <person name="Haram B.N."/>
            <person name="Mares J."/>
            <person name="Martinez Yerena J.A."/>
            <person name="Hrouzek P."/>
            <person name="Sobotka R."/>
            <person name="Henderson W.M."/>
            <person name="Schmieder P."/>
            <person name="Williams S.M."/>
            <person name="Lauderdale J.D."/>
            <person name="Wilde H.D."/>
            <person name="Gerrin W."/>
            <person name="Kust A."/>
            <person name="Washington J.W."/>
            <person name="Wagner C."/>
            <person name="Geier B."/>
            <person name="Liebeke M."/>
            <person name="Enke H."/>
            <person name="Niedermeyer T.H.J."/>
            <person name="Wilde S.B."/>
        </authorList>
    </citation>
    <scope>NUCLEOTIDE SEQUENCE [LARGE SCALE GENOMIC DNA]</scope>
    <source>
        <strain evidence="12">Thurmond2011</strain>
    </source>
</reference>
<comment type="caution">
    <text evidence="11">The sequence shown here is derived from an EMBL/GenBank/DDBJ whole genome shotgun (WGS) entry which is preliminary data.</text>
</comment>
<dbReference type="RefSeq" id="WP_208342826.1">
    <property type="nucleotide sequence ID" value="NZ_CAWQFN010000212.1"/>
</dbReference>
<feature type="transmembrane region" description="Helical" evidence="10">
    <location>
        <begin position="231"/>
        <end position="256"/>
    </location>
</feature>
<dbReference type="PANTHER" id="PTHR43298:SF2">
    <property type="entry name" value="FMN_FAD EXPORTER YEEO-RELATED"/>
    <property type="match status" value="1"/>
</dbReference>
<comment type="subcellular location">
    <subcellularLocation>
        <location evidence="2">Membrane</location>
        <topology evidence="2">Multi-pass membrane protein</topology>
    </subcellularLocation>
</comment>
<dbReference type="InterPro" id="IPR050222">
    <property type="entry name" value="MATE_MdtK"/>
</dbReference>
<evidence type="ECO:0000256" key="10">
    <source>
        <dbReference type="SAM" id="Phobius"/>
    </source>
</evidence>
<keyword evidence="7 10" id="KW-1133">Transmembrane helix</keyword>